<accession>E1PK72</accession>
<dbReference type="RefSeq" id="WP_012993246.1">
    <property type="nucleotide sequence ID" value="NC_013895.2"/>
</dbReference>
<dbReference type="EMBL" id="CP001850">
    <property type="protein sequence ID" value="ADN43927.1"/>
    <property type="molecule type" value="Genomic_DNA"/>
</dbReference>
<dbReference type="Proteomes" id="UP000008234">
    <property type="component" value="Chromosome"/>
</dbReference>
<dbReference type="STRING" id="699246.HMPREF0868_1069"/>
<evidence type="ECO:0000313" key="2">
    <source>
        <dbReference type="Proteomes" id="UP000008234"/>
    </source>
</evidence>
<evidence type="ECO:0000313" key="1">
    <source>
        <dbReference type="EMBL" id="ADN43927.1"/>
    </source>
</evidence>
<dbReference type="KEGG" id="clo:HMPREF0868_1069"/>
<proteinExistence type="predicted"/>
<reference evidence="2" key="1">
    <citation type="submission" date="2009-12" db="EMBL/GenBank/DDBJ databases">
        <title>Sequence of Clostridiales genomosp. BVAB3 str. UPII9-5.</title>
        <authorList>
            <person name="Madupu R."/>
            <person name="Durkin A.S."/>
            <person name="Torralba M."/>
            <person name="Methe B."/>
            <person name="Sutton G.G."/>
            <person name="Strausberg R.L."/>
            <person name="Nelson K.E."/>
        </authorList>
    </citation>
    <scope>NUCLEOTIDE SEQUENCE [LARGE SCALE GENOMIC DNA]</scope>
    <source>
        <strain evidence="2">UPII9-5</strain>
    </source>
</reference>
<dbReference type="HOGENOM" id="CLU_2155263_0_0_9"/>
<sequence length="114" mass="13605">MFNKDKFKELAKERDNTDWDYKIDNIWSEMLSMILEDDDSFTEFINYMKTEMTGNEYGTLSEISDEIAGEKPSYQFIEAYRLLSVKYPEETKKWNISAFIDDAEEIVKHCIEEK</sequence>
<dbReference type="OrthoDB" id="3076471at2"/>
<gene>
    <name evidence="1" type="ordered locus">HMPREF0868_1069</name>
</gene>
<organism evidence="1 2">
    <name type="scientific">Mageeibacillus indolicus (strain UPII9-5)</name>
    <name type="common">Clostridiales genomosp. BVAB3 (strain UPII9-5)</name>
    <dbReference type="NCBI Taxonomy" id="699246"/>
    <lineage>
        <taxon>Bacteria</taxon>
        <taxon>Bacillati</taxon>
        <taxon>Bacillota</taxon>
        <taxon>Clostridia</taxon>
        <taxon>Eubacteriales</taxon>
        <taxon>Oscillospiraceae</taxon>
        <taxon>Mageeibacillus</taxon>
    </lineage>
</organism>
<dbReference type="AlphaFoldDB" id="E1PK72"/>
<name>E1PK72_MAGIU</name>
<keyword evidence="2" id="KW-1185">Reference proteome</keyword>
<protein>
    <submittedName>
        <fullName evidence="1">Uncharacterized protein</fullName>
    </submittedName>
</protein>